<dbReference type="InterPro" id="IPR001680">
    <property type="entry name" value="WD40_rpt"/>
</dbReference>
<evidence type="ECO:0000256" key="1">
    <source>
        <dbReference type="ARBA" id="ARBA00022574"/>
    </source>
</evidence>
<feature type="repeat" description="WD" evidence="3">
    <location>
        <begin position="805"/>
        <end position="835"/>
    </location>
</feature>
<evidence type="ECO:0000256" key="4">
    <source>
        <dbReference type="SAM" id="MobiDB-lite"/>
    </source>
</evidence>
<dbReference type="AlphaFoldDB" id="A0A077ZR62"/>
<feature type="region of interest" description="Disordered" evidence="4">
    <location>
        <begin position="601"/>
        <end position="711"/>
    </location>
</feature>
<feature type="repeat" description="WD" evidence="3">
    <location>
        <begin position="855"/>
        <end position="898"/>
    </location>
</feature>
<reference evidence="5 6" key="1">
    <citation type="submission" date="2014-06" db="EMBL/GenBank/DDBJ databases">
        <authorList>
            <person name="Swart Estienne"/>
        </authorList>
    </citation>
    <scope>NUCLEOTIDE SEQUENCE [LARGE SCALE GENOMIC DNA]</scope>
    <source>
        <strain evidence="5 6">130c</strain>
    </source>
</reference>
<keyword evidence="1 3" id="KW-0853">WD repeat</keyword>
<feature type="compositionally biased region" description="Acidic residues" evidence="4">
    <location>
        <begin position="647"/>
        <end position="669"/>
    </location>
</feature>
<feature type="compositionally biased region" description="Polar residues" evidence="4">
    <location>
        <begin position="601"/>
        <end position="615"/>
    </location>
</feature>
<feature type="region of interest" description="Disordered" evidence="4">
    <location>
        <begin position="389"/>
        <end position="427"/>
    </location>
</feature>
<feature type="compositionally biased region" description="Polar residues" evidence="4">
    <location>
        <begin position="521"/>
        <end position="537"/>
    </location>
</feature>
<feature type="compositionally biased region" description="Acidic residues" evidence="4">
    <location>
        <begin position="237"/>
        <end position="266"/>
    </location>
</feature>
<dbReference type="InterPro" id="IPR036322">
    <property type="entry name" value="WD40_repeat_dom_sf"/>
</dbReference>
<dbReference type="InParanoid" id="A0A077ZR62"/>
<feature type="compositionally biased region" description="Acidic residues" evidence="4">
    <location>
        <begin position="772"/>
        <end position="783"/>
    </location>
</feature>
<dbReference type="PROSITE" id="PS50082">
    <property type="entry name" value="WD_REPEATS_2"/>
    <property type="match status" value="5"/>
</dbReference>
<feature type="compositionally biased region" description="Polar residues" evidence="4">
    <location>
        <begin position="550"/>
        <end position="563"/>
    </location>
</feature>
<feature type="compositionally biased region" description="Polar residues" evidence="4">
    <location>
        <begin position="224"/>
        <end position="234"/>
    </location>
</feature>
<gene>
    <name evidence="5" type="primary">Contig10758.g11508</name>
    <name evidence="5" type="ORF">STYLEM_1363</name>
</gene>
<dbReference type="InterPro" id="IPR015943">
    <property type="entry name" value="WD40/YVTN_repeat-like_dom_sf"/>
</dbReference>
<dbReference type="Proteomes" id="UP000039865">
    <property type="component" value="Unassembled WGS sequence"/>
</dbReference>
<feature type="compositionally biased region" description="Polar residues" evidence="4">
    <location>
        <begin position="575"/>
        <end position="588"/>
    </location>
</feature>
<evidence type="ECO:0000313" key="6">
    <source>
        <dbReference type="Proteomes" id="UP000039865"/>
    </source>
</evidence>
<feature type="region of interest" description="Disordered" evidence="4">
    <location>
        <begin position="471"/>
        <end position="493"/>
    </location>
</feature>
<dbReference type="OMA" id="MIYDITA"/>
<feature type="compositionally biased region" description="Low complexity" evidence="4">
    <location>
        <begin position="690"/>
        <end position="701"/>
    </location>
</feature>
<feature type="compositionally biased region" description="Low complexity" evidence="4">
    <location>
        <begin position="616"/>
        <end position="631"/>
    </location>
</feature>
<keyword evidence="6" id="KW-1185">Reference proteome</keyword>
<dbReference type="OrthoDB" id="286888at2759"/>
<dbReference type="SMART" id="SM00320">
    <property type="entry name" value="WD40"/>
    <property type="match status" value="7"/>
</dbReference>
<dbReference type="PROSITE" id="PS00678">
    <property type="entry name" value="WD_REPEATS_1"/>
    <property type="match status" value="2"/>
</dbReference>
<feature type="compositionally biased region" description="Polar residues" evidence="4">
    <location>
        <begin position="390"/>
        <end position="415"/>
    </location>
</feature>
<evidence type="ECO:0000256" key="2">
    <source>
        <dbReference type="ARBA" id="ARBA00022737"/>
    </source>
</evidence>
<dbReference type="PANTHER" id="PTHR19863">
    <property type="entry name" value="NEMITIN (NEURONAL ENRICHED MAP INTERACTING PROTEIN) HOMOLOG"/>
    <property type="match status" value="1"/>
</dbReference>
<dbReference type="InterPro" id="IPR019775">
    <property type="entry name" value="WD40_repeat_CS"/>
</dbReference>
<accession>A0A077ZR62</accession>
<evidence type="ECO:0000313" key="5">
    <source>
        <dbReference type="EMBL" id="CDW72403.1"/>
    </source>
</evidence>
<proteinExistence type="predicted"/>
<protein>
    <submittedName>
        <fullName evidence="5">Wd repeat-containing protein 47</fullName>
    </submittedName>
</protein>
<evidence type="ECO:0000256" key="3">
    <source>
        <dbReference type="PROSITE-ProRule" id="PRU00221"/>
    </source>
</evidence>
<dbReference type="Gene3D" id="2.130.10.10">
    <property type="entry name" value="YVTN repeat-like/Quinoprotein amine dehydrogenase"/>
    <property type="match status" value="2"/>
</dbReference>
<dbReference type="CDD" id="cd00200">
    <property type="entry name" value="WD40"/>
    <property type="match status" value="1"/>
</dbReference>
<feature type="region of interest" description="Disordered" evidence="4">
    <location>
        <begin position="224"/>
        <end position="266"/>
    </location>
</feature>
<feature type="repeat" description="WD" evidence="3">
    <location>
        <begin position="1043"/>
        <end position="1074"/>
    </location>
</feature>
<sequence length="1080" mass="123456">MYKSLQSLEEESRTTLFRYSKELSFMRSMILDGLWDDVENFLEITHIRDKIDGQQVAFLIGKQRYLELLISQQLDDQNYLLAVLKNLENLCQSKDQYNGLCYLLSLKSINDHPDYVNWTVQKGRMECFESIKIIMQDIFGHENAYEKRKTPVNRLLKLMKDSINYQYYIAKQTGSMTKFKFDPISQCSEVSLLKDLINQDNQVKFAKQNLNEVKIAFYSRRPKNNQSKNNSMIQSIDYEELEVPEEIDDEEEEDDEDDDNENDDDYFDKEFAQSMPAQITLNSQTQQSKQQKKLMTQSINQNIFGRQPQMGNRLNFPAEEHVPKQLQPRPVNQNMIQSMNQFNMSKKSVGGGINNVGGFIPQNDQLSALQHQLAVDKQYKSISYHKQKQSYDQNEFSMNDSTLNPNKVQNTSQNMGKGKQSASIQQQAYQSNFEFQRPTAQFNQSQNDFQSNQVNRSGIQNQINDFLPQQQQMKGGHNRTGSKSSNGGGQLPSQIISQAQSSFNHNNQQNNQIEMIGGPAINNTSFNSKRQSNQSQKIKSETMRSHKQNPHQQQEIYSAQSLVHTDHTSRKQGPPLNNNFIFQNDSDPDELQNQYEELKQNYRSQQKPSNKQPSGNQRVQQNMQQQNYQNQIPVKGQQNSKQLQQYQEEEDDEDQYEDDFIEQNDDDEQISDKQSQKQSVRQITSQDKMSQNQQQQLSSNNPYLDTDENPQQLISDIDPCLDNNISNLALKAILTDSQPIRAACFNPQGNYIALGTNSQSLKICALPNLEDDEDLASGDEDNDLSPSHREKRDNPQKLHILFENENHHNGSVYCLDWSRSSRLIASGSNDRSIKILVCPDLENQQNHSEILVLPLMGHSAIVRTVCFNPADDYMLLSGGLNDTDLKVWNSESGKNIANLKGHTGSIYSIKMSQDGSTAMSVGTDKFIRIWDVRMKSQISAIDGTQYSDMNEICFSSSPLESNTSTDNQQSIMNSLACVGHVDGSLTFWDINMRRCLAQIGPHSQEVRGVSFSVDGKYLASAGFDSQIIITDTSDLDNLSNVKTLSHDDKVVSVRWHPFMPLLLSTSADRSARIWYPYIVQ</sequence>
<dbReference type="PANTHER" id="PTHR19863:SF5">
    <property type="entry name" value="WD REPEAT-CONTAINING PROTEIN 47"/>
    <property type="match status" value="1"/>
</dbReference>
<dbReference type="InterPro" id="IPR040067">
    <property type="entry name" value="WDR47"/>
</dbReference>
<dbReference type="PROSITE" id="PS50294">
    <property type="entry name" value="WD_REPEATS_REGION"/>
    <property type="match status" value="2"/>
</dbReference>
<feature type="region of interest" description="Disordered" evidence="4">
    <location>
        <begin position="517"/>
        <end position="588"/>
    </location>
</feature>
<feature type="compositionally biased region" description="Polar residues" evidence="4">
    <location>
        <begin position="676"/>
        <end position="689"/>
    </location>
</feature>
<dbReference type="Pfam" id="PF00400">
    <property type="entry name" value="WD40"/>
    <property type="match status" value="5"/>
</dbReference>
<feature type="region of interest" description="Disordered" evidence="4">
    <location>
        <begin position="772"/>
        <end position="794"/>
    </location>
</feature>
<organism evidence="5 6">
    <name type="scientific">Stylonychia lemnae</name>
    <name type="common">Ciliate</name>
    <dbReference type="NCBI Taxonomy" id="5949"/>
    <lineage>
        <taxon>Eukaryota</taxon>
        <taxon>Sar</taxon>
        <taxon>Alveolata</taxon>
        <taxon>Ciliophora</taxon>
        <taxon>Intramacronucleata</taxon>
        <taxon>Spirotrichea</taxon>
        <taxon>Stichotrichia</taxon>
        <taxon>Sporadotrichida</taxon>
        <taxon>Oxytrichidae</taxon>
        <taxon>Stylonychinae</taxon>
        <taxon>Stylonychia</taxon>
    </lineage>
</organism>
<dbReference type="EMBL" id="CCKQ01001312">
    <property type="protein sequence ID" value="CDW72403.1"/>
    <property type="molecule type" value="Genomic_DNA"/>
</dbReference>
<keyword evidence="2" id="KW-0677">Repeat</keyword>
<dbReference type="SUPFAM" id="SSF50978">
    <property type="entry name" value="WD40 repeat-like"/>
    <property type="match status" value="1"/>
</dbReference>
<feature type="repeat" description="WD" evidence="3">
    <location>
        <begin position="899"/>
        <end position="940"/>
    </location>
</feature>
<feature type="repeat" description="WD" evidence="3">
    <location>
        <begin position="999"/>
        <end position="1040"/>
    </location>
</feature>
<name>A0A077ZR62_STYLE</name>